<proteinExistence type="predicted"/>
<organism evidence="1 2">
    <name type="scientific">Gossypium darwinii</name>
    <name type="common">Darwin's cotton</name>
    <name type="synonym">Gossypium barbadense var. darwinii</name>
    <dbReference type="NCBI Taxonomy" id="34276"/>
    <lineage>
        <taxon>Eukaryota</taxon>
        <taxon>Viridiplantae</taxon>
        <taxon>Streptophyta</taxon>
        <taxon>Embryophyta</taxon>
        <taxon>Tracheophyta</taxon>
        <taxon>Spermatophyta</taxon>
        <taxon>Magnoliopsida</taxon>
        <taxon>eudicotyledons</taxon>
        <taxon>Gunneridae</taxon>
        <taxon>Pentapetalae</taxon>
        <taxon>rosids</taxon>
        <taxon>malvids</taxon>
        <taxon>Malvales</taxon>
        <taxon>Malvaceae</taxon>
        <taxon>Malvoideae</taxon>
        <taxon>Gossypium</taxon>
    </lineage>
</organism>
<name>A0A5D2BV84_GOSDA</name>
<keyword evidence="2" id="KW-1185">Reference proteome</keyword>
<sequence>MLFIQHFLPNFHFSSFCRVEGKESSKRSKSSLGMTKLTLEEGSICEVILFFSSRAWNEA</sequence>
<accession>A0A5D2BV84</accession>
<evidence type="ECO:0000313" key="1">
    <source>
        <dbReference type="EMBL" id="TYG61254.1"/>
    </source>
</evidence>
<dbReference type="Proteomes" id="UP000323506">
    <property type="component" value="Chromosome D07"/>
</dbReference>
<evidence type="ECO:0000313" key="2">
    <source>
        <dbReference type="Proteomes" id="UP000323506"/>
    </source>
</evidence>
<gene>
    <name evidence="1" type="ORF">ES288_D07G132800v1</name>
</gene>
<protein>
    <submittedName>
        <fullName evidence="1">Uncharacterized protein</fullName>
    </submittedName>
</protein>
<dbReference type="EMBL" id="CM017707">
    <property type="protein sequence ID" value="TYG61254.1"/>
    <property type="molecule type" value="Genomic_DNA"/>
</dbReference>
<reference evidence="1 2" key="1">
    <citation type="submission" date="2019-06" db="EMBL/GenBank/DDBJ databases">
        <title>WGS assembly of Gossypium darwinii.</title>
        <authorList>
            <person name="Chen Z.J."/>
            <person name="Sreedasyam A."/>
            <person name="Ando A."/>
            <person name="Song Q."/>
            <person name="De L."/>
            <person name="Hulse-Kemp A."/>
            <person name="Ding M."/>
            <person name="Ye W."/>
            <person name="Kirkbride R."/>
            <person name="Jenkins J."/>
            <person name="Plott C."/>
            <person name="Lovell J."/>
            <person name="Lin Y.-M."/>
            <person name="Vaughn R."/>
            <person name="Liu B."/>
            <person name="Li W."/>
            <person name="Simpson S."/>
            <person name="Scheffler B."/>
            <person name="Saski C."/>
            <person name="Grover C."/>
            <person name="Hu G."/>
            <person name="Conover J."/>
            <person name="Carlson J."/>
            <person name="Shu S."/>
            <person name="Boston L."/>
            <person name="Williams M."/>
            <person name="Peterson D."/>
            <person name="Mcgee K."/>
            <person name="Jones D."/>
            <person name="Wendel J."/>
            <person name="Stelly D."/>
            <person name="Grimwood J."/>
            <person name="Schmutz J."/>
        </authorList>
    </citation>
    <scope>NUCLEOTIDE SEQUENCE [LARGE SCALE GENOMIC DNA]</scope>
    <source>
        <strain evidence="1">1808015.09</strain>
    </source>
</reference>
<dbReference type="AlphaFoldDB" id="A0A5D2BV84"/>